<feature type="domain" description="RxLR effector PexRD54 WY" evidence="7">
    <location>
        <begin position="9"/>
        <end position="47"/>
    </location>
</feature>
<comment type="caution">
    <text evidence="10">The sequence shown here is derived from an EMBL/GenBank/DDBJ whole genome shotgun (WGS) entry which is preliminary data.</text>
</comment>
<comment type="subcellular location">
    <subcellularLocation>
        <location evidence="1">Host cell</location>
    </subcellularLocation>
    <subcellularLocation>
        <location evidence="2">Secreted</location>
    </subcellularLocation>
</comment>
<keyword evidence="4" id="KW-0964">Secreted</keyword>
<dbReference type="OrthoDB" id="118898at2759"/>
<proteinExistence type="inferred from homology"/>
<evidence type="ECO:0000256" key="1">
    <source>
        <dbReference type="ARBA" id="ARBA00004340"/>
    </source>
</evidence>
<keyword evidence="5" id="KW-0732">Signal</keyword>
<dbReference type="InterPro" id="IPR054463">
    <property type="entry name" value="PexRD54_WY"/>
</dbReference>
<dbReference type="AlphaFoldDB" id="A0A6A4DF20"/>
<name>A0A6A4DF20_9STRA</name>
<protein>
    <recommendedName>
        <fullName evidence="7">RxLR effector PexRD54 WY domain-containing protein</fullName>
    </recommendedName>
</protein>
<dbReference type="Pfam" id="PF22748">
    <property type="entry name" value="PexRD54_WY"/>
    <property type="match status" value="1"/>
</dbReference>
<evidence type="ECO:0000256" key="6">
    <source>
        <dbReference type="ARBA" id="ARBA00023026"/>
    </source>
</evidence>
<evidence type="ECO:0000256" key="5">
    <source>
        <dbReference type="ARBA" id="ARBA00022729"/>
    </source>
</evidence>
<dbReference type="EMBL" id="QXFU01002308">
    <property type="protein sequence ID" value="KAE8987534.1"/>
    <property type="molecule type" value="Genomic_DNA"/>
</dbReference>
<sequence length="138" mass="15440">MVDKRKASSWLKKGKVADDVFSKIKLNKVAGEKLFEDKKFLAWAKYVDDFNVKNPDKATSMIPTMTKNFGDDAVGRMIEAATKVEGTKRLATSLQTQQIKYWESLGMSTDDVFRALKLDQGGRRSYGSELVGIQQVPG</sequence>
<evidence type="ECO:0000259" key="7">
    <source>
        <dbReference type="Pfam" id="PF22748"/>
    </source>
</evidence>
<dbReference type="Proteomes" id="UP000435112">
    <property type="component" value="Unassembled WGS sequence"/>
</dbReference>
<gene>
    <name evidence="9" type="ORF">PR001_g21899</name>
    <name evidence="8" type="ORF">PR002_g22019</name>
    <name evidence="10" type="ORF">PR003_g22555</name>
</gene>
<reference evidence="10 12" key="1">
    <citation type="submission" date="2018-08" db="EMBL/GenBank/DDBJ databases">
        <title>Genomic investigation of the strawberry pathogen Phytophthora fragariae indicates pathogenicity is determined by transcriptional variation in three key races.</title>
        <authorList>
            <person name="Adams T.M."/>
            <person name="Armitage A.D."/>
            <person name="Sobczyk M.K."/>
            <person name="Bates H.J."/>
            <person name="Dunwell J.M."/>
            <person name="Nellist C.F."/>
            <person name="Harrison R.J."/>
        </authorList>
    </citation>
    <scope>NUCLEOTIDE SEQUENCE [LARGE SCALE GENOMIC DNA]</scope>
    <source>
        <strain evidence="9 11">SCRP249</strain>
        <strain evidence="8 13">SCRP324</strain>
        <strain evidence="10 12">SCRP333</strain>
    </source>
</reference>
<comment type="similarity">
    <text evidence="3">Belongs to the RxLR effector family.</text>
</comment>
<dbReference type="EMBL" id="QXFV01002359">
    <property type="protein sequence ID" value="KAE8988945.1"/>
    <property type="molecule type" value="Genomic_DNA"/>
</dbReference>
<evidence type="ECO:0000313" key="8">
    <source>
        <dbReference type="EMBL" id="KAE8987534.1"/>
    </source>
</evidence>
<evidence type="ECO:0000313" key="13">
    <source>
        <dbReference type="Proteomes" id="UP000435112"/>
    </source>
</evidence>
<keyword evidence="12" id="KW-1185">Reference proteome</keyword>
<evidence type="ECO:0000313" key="9">
    <source>
        <dbReference type="EMBL" id="KAE8988945.1"/>
    </source>
</evidence>
<dbReference type="EMBL" id="QXFT01002249">
    <property type="protein sequence ID" value="KAE9301303.1"/>
    <property type="molecule type" value="Genomic_DNA"/>
</dbReference>
<dbReference type="Proteomes" id="UP000429607">
    <property type="component" value="Unassembled WGS sequence"/>
</dbReference>
<evidence type="ECO:0000313" key="12">
    <source>
        <dbReference type="Proteomes" id="UP000434957"/>
    </source>
</evidence>
<organism evidence="10 12">
    <name type="scientific">Phytophthora rubi</name>
    <dbReference type="NCBI Taxonomy" id="129364"/>
    <lineage>
        <taxon>Eukaryota</taxon>
        <taxon>Sar</taxon>
        <taxon>Stramenopiles</taxon>
        <taxon>Oomycota</taxon>
        <taxon>Peronosporomycetes</taxon>
        <taxon>Peronosporales</taxon>
        <taxon>Peronosporaceae</taxon>
        <taxon>Phytophthora</taxon>
    </lineage>
</organism>
<dbReference type="Proteomes" id="UP000434957">
    <property type="component" value="Unassembled WGS sequence"/>
</dbReference>
<keyword evidence="6" id="KW-0843">Virulence</keyword>
<evidence type="ECO:0000256" key="2">
    <source>
        <dbReference type="ARBA" id="ARBA00004613"/>
    </source>
</evidence>
<evidence type="ECO:0000313" key="11">
    <source>
        <dbReference type="Proteomes" id="UP000429607"/>
    </source>
</evidence>
<accession>A0A6A4DF20</accession>
<evidence type="ECO:0000313" key="10">
    <source>
        <dbReference type="EMBL" id="KAE9301303.1"/>
    </source>
</evidence>
<evidence type="ECO:0000256" key="3">
    <source>
        <dbReference type="ARBA" id="ARBA00010400"/>
    </source>
</evidence>
<evidence type="ECO:0000256" key="4">
    <source>
        <dbReference type="ARBA" id="ARBA00022525"/>
    </source>
</evidence>